<organism evidence="4 5">
    <name type="scientific">Haemaphysalis longicornis</name>
    <name type="common">Bush tick</name>
    <dbReference type="NCBI Taxonomy" id="44386"/>
    <lineage>
        <taxon>Eukaryota</taxon>
        <taxon>Metazoa</taxon>
        <taxon>Ecdysozoa</taxon>
        <taxon>Arthropoda</taxon>
        <taxon>Chelicerata</taxon>
        <taxon>Arachnida</taxon>
        <taxon>Acari</taxon>
        <taxon>Parasitiformes</taxon>
        <taxon>Ixodida</taxon>
        <taxon>Ixodoidea</taxon>
        <taxon>Ixodidae</taxon>
        <taxon>Haemaphysalinae</taxon>
        <taxon>Haemaphysalis</taxon>
    </lineage>
</organism>
<dbReference type="PANTHER" id="PTHR43861:SF1">
    <property type="entry name" value="TRANS-ACONITATE 2-METHYLTRANSFERASE"/>
    <property type="match status" value="1"/>
</dbReference>
<dbReference type="InterPro" id="IPR029063">
    <property type="entry name" value="SAM-dependent_MTases_sf"/>
</dbReference>
<proteinExistence type="predicted"/>
<dbReference type="EMBL" id="JABSTR010000003">
    <property type="protein sequence ID" value="KAH9365256.1"/>
    <property type="molecule type" value="Genomic_DNA"/>
</dbReference>
<name>A0A9J6FSI9_HAELO</name>
<comment type="caution">
    <text evidence="4">The sequence shown here is derived from an EMBL/GenBank/DDBJ whole genome shotgun (WGS) entry which is preliminary data.</text>
</comment>
<gene>
    <name evidence="4" type="ORF">HPB48_015942</name>
</gene>
<evidence type="ECO:0000256" key="2">
    <source>
        <dbReference type="ARBA" id="ARBA00022679"/>
    </source>
</evidence>
<keyword evidence="5" id="KW-1185">Reference proteome</keyword>
<dbReference type="AlphaFoldDB" id="A0A9J6FSI9"/>
<dbReference type="Gene3D" id="3.40.50.150">
    <property type="entry name" value="Vaccinia Virus protein VP39"/>
    <property type="match status" value="1"/>
</dbReference>
<feature type="domain" description="Methyltransferase" evidence="3">
    <location>
        <begin position="72"/>
        <end position="172"/>
    </location>
</feature>
<evidence type="ECO:0000313" key="4">
    <source>
        <dbReference type="EMBL" id="KAH9365256.1"/>
    </source>
</evidence>
<dbReference type="CDD" id="cd02440">
    <property type="entry name" value="AdoMet_MTases"/>
    <property type="match status" value="1"/>
</dbReference>
<protein>
    <recommendedName>
        <fullName evidence="3">Methyltransferase domain-containing protein</fullName>
    </recommendedName>
</protein>
<evidence type="ECO:0000256" key="1">
    <source>
        <dbReference type="ARBA" id="ARBA00022603"/>
    </source>
</evidence>
<evidence type="ECO:0000313" key="5">
    <source>
        <dbReference type="Proteomes" id="UP000821853"/>
    </source>
</evidence>
<dbReference type="OrthoDB" id="6408197at2759"/>
<dbReference type="GO" id="GO:0008168">
    <property type="term" value="F:methyltransferase activity"/>
    <property type="evidence" value="ECO:0007669"/>
    <property type="project" value="UniProtKB-KW"/>
</dbReference>
<dbReference type="Proteomes" id="UP000821853">
    <property type="component" value="Unassembled WGS sequence"/>
</dbReference>
<reference evidence="4 5" key="1">
    <citation type="journal article" date="2020" name="Cell">
        <title>Large-Scale Comparative Analyses of Tick Genomes Elucidate Their Genetic Diversity and Vector Capacities.</title>
        <authorList>
            <consortium name="Tick Genome and Microbiome Consortium (TIGMIC)"/>
            <person name="Jia N."/>
            <person name="Wang J."/>
            <person name="Shi W."/>
            <person name="Du L."/>
            <person name="Sun Y."/>
            <person name="Zhan W."/>
            <person name="Jiang J.F."/>
            <person name="Wang Q."/>
            <person name="Zhang B."/>
            <person name="Ji P."/>
            <person name="Bell-Sakyi L."/>
            <person name="Cui X.M."/>
            <person name="Yuan T.T."/>
            <person name="Jiang B.G."/>
            <person name="Yang W.F."/>
            <person name="Lam T.T."/>
            <person name="Chang Q.C."/>
            <person name="Ding S.J."/>
            <person name="Wang X.J."/>
            <person name="Zhu J.G."/>
            <person name="Ruan X.D."/>
            <person name="Zhao L."/>
            <person name="Wei J.T."/>
            <person name="Ye R.Z."/>
            <person name="Que T.C."/>
            <person name="Du C.H."/>
            <person name="Zhou Y.H."/>
            <person name="Cheng J.X."/>
            <person name="Dai P.F."/>
            <person name="Guo W.B."/>
            <person name="Han X.H."/>
            <person name="Huang E.J."/>
            <person name="Li L.F."/>
            <person name="Wei W."/>
            <person name="Gao Y.C."/>
            <person name="Liu J.Z."/>
            <person name="Shao H.Z."/>
            <person name="Wang X."/>
            <person name="Wang C.C."/>
            <person name="Yang T.C."/>
            <person name="Huo Q.B."/>
            <person name="Li W."/>
            <person name="Chen H.Y."/>
            <person name="Chen S.E."/>
            <person name="Zhou L.G."/>
            <person name="Ni X.B."/>
            <person name="Tian J.H."/>
            <person name="Sheng Y."/>
            <person name="Liu T."/>
            <person name="Pan Y.S."/>
            <person name="Xia L.Y."/>
            <person name="Li J."/>
            <person name="Zhao F."/>
            <person name="Cao W.C."/>
        </authorList>
    </citation>
    <scope>NUCLEOTIDE SEQUENCE [LARGE SCALE GENOMIC DNA]</scope>
    <source>
        <strain evidence="4">HaeL-2018</strain>
    </source>
</reference>
<dbReference type="GO" id="GO:0032259">
    <property type="term" value="P:methylation"/>
    <property type="evidence" value="ECO:0007669"/>
    <property type="project" value="UniProtKB-KW"/>
</dbReference>
<accession>A0A9J6FSI9</accession>
<dbReference type="VEuPathDB" id="VectorBase:HLOH_053535"/>
<dbReference type="SUPFAM" id="SSF53335">
    <property type="entry name" value="S-adenosyl-L-methionine-dependent methyltransferases"/>
    <property type="match status" value="1"/>
</dbReference>
<dbReference type="PANTHER" id="PTHR43861">
    <property type="entry name" value="TRANS-ACONITATE 2-METHYLTRANSFERASE-RELATED"/>
    <property type="match status" value="1"/>
</dbReference>
<dbReference type="InterPro" id="IPR041698">
    <property type="entry name" value="Methyltransf_25"/>
</dbReference>
<keyword evidence="1" id="KW-0489">Methyltransferase</keyword>
<evidence type="ECO:0000259" key="3">
    <source>
        <dbReference type="Pfam" id="PF13649"/>
    </source>
</evidence>
<sequence length="215" mass="23699">MHRTAATRNGDLAGRAFANSTECAAKYEALVADLAPSLTTIFDSFKTAFLPDDHSFANAAETGESREAGQFLDVGCGPGSFTLQHLLPRLPSGLKRLVAVDNLESMLELAKKKNGHQKIEYKKLDILSERDVANFVNTEGNFRMVCSFLTLHLIGDHQRAMKNIATLMEPGGECFIIFYQNHALCEIFAAMIDSPRWKDYSDVSTHKVGQGTITL</sequence>
<keyword evidence="2" id="KW-0808">Transferase</keyword>
<dbReference type="Pfam" id="PF13649">
    <property type="entry name" value="Methyltransf_25"/>
    <property type="match status" value="1"/>
</dbReference>